<evidence type="ECO:0000313" key="3">
    <source>
        <dbReference type="Proteomes" id="UP000305848"/>
    </source>
</evidence>
<comment type="caution">
    <text evidence="2">The sequence shown here is derived from an EMBL/GenBank/DDBJ whole genome shotgun (WGS) entry which is preliminary data.</text>
</comment>
<sequence>MRVFFLVAGLLLLFGTEVWGVYSLMPFTDIQEKETTAITYFFHHNILWLRVLALVLIAYPVYYIVRYKKIWQKLLLLPVFAGYVIVFYYFNYYMAPAQIYQPVQVKTFAPKNRNKISSDKLVIGVAMNGIAKAYPIQIVGYHHQVADTIGGTPVLITYCTLCRSARVYNAVVEGKPANFVLMGLNNFNSVFEDKATKSWWQQETGVAIAGPMKDKKLEEIPSRQVTLSSWFKEYPEAVIMQPDSNYLAAYGLANNDRAYFRLKYMQANAEEYKSKSLVIGVLYNGYAKAYDWEALTATRFLEDSLPDVSVLLTLETDNASFHLWNRKVKGYVLHFERIGNTGNIRDVNTQSTWNMQGACIDGALQGTQLEELQSYLETWKSWNAFHPRTEMYKDKEAETSFIRL</sequence>
<dbReference type="RefSeq" id="WP_137263278.1">
    <property type="nucleotide sequence ID" value="NZ_SZQL01000017.1"/>
</dbReference>
<dbReference type="AlphaFoldDB" id="A0A4U3KUB7"/>
<keyword evidence="1" id="KW-0472">Membrane</keyword>
<evidence type="ECO:0000256" key="1">
    <source>
        <dbReference type="SAM" id="Phobius"/>
    </source>
</evidence>
<feature type="transmembrane region" description="Helical" evidence="1">
    <location>
        <begin position="47"/>
        <end position="65"/>
    </location>
</feature>
<keyword evidence="1" id="KW-0812">Transmembrane</keyword>
<dbReference type="InterPro" id="IPR021516">
    <property type="entry name" value="DUF3179"/>
</dbReference>
<gene>
    <name evidence="2" type="ORF">FC093_18375</name>
</gene>
<name>A0A4U3KUB7_9BACT</name>
<accession>A0A4U3KUB7</accession>
<feature type="transmembrane region" description="Helical" evidence="1">
    <location>
        <begin position="74"/>
        <end position="94"/>
    </location>
</feature>
<dbReference type="Pfam" id="PF11376">
    <property type="entry name" value="DUF3179"/>
    <property type="match status" value="1"/>
</dbReference>
<protein>
    <submittedName>
        <fullName evidence="2">DUF3179 domain-containing protein</fullName>
    </submittedName>
</protein>
<dbReference type="EMBL" id="SZQL01000017">
    <property type="protein sequence ID" value="TKK65970.1"/>
    <property type="molecule type" value="Genomic_DNA"/>
</dbReference>
<reference evidence="2 3" key="1">
    <citation type="submission" date="2019-05" db="EMBL/GenBank/DDBJ databases">
        <title>Panacibacter sp. strain 17mud1-8 Genome sequencing and assembly.</title>
        <authorList>
            <person name="Chhetri G."/>
        </authorList>
    </citation>
    <scope>NUCLEOTIDE SEQUENCE [LARGE SCALE GENOMIC DNA]</scope>
    <source>
        <strain evidence="2 3">17mud1-8</strain>
    </source>
</reference>
<evidence type="ECO:0000313" key="2">
    <source>
        <dbReference type="EMBL" id="TKK65970.1"/>
    </source>
</evidence>
<dbReference type="Proteomes" id="UP000305848">
    <property type="component" value="Unassembled WGS sequence"/>
</dbReference>
<keyword evidence="1" id="KW-1133">Transmembrane helix</keyword>
<keyword evidence="3" id="KW-1185">Reference proteome</keyword>
<proteinExistence type="predicted"/>
<dbReference type="OrthoDB" id="9806357at2"/>
<organism evidence="2 3">
    <name type="scientific">Ilyomonas limi</name>
    <dbReference type="NCBI Taxonomy" id="2575867"/>
    <lineage>
        <taxon>Bacteria</taxon>
        <taxon>Pseudomonadati</taxon>
        <taxon>Bacteroidota</taxon>
        <taxon>Chitinophagia</taxon>
        <taxon>Chitinophagales</taxon>
        <taxon>Chitinophagaceae</taxon>
        <taxon>Ilyomonas</taxon>
    </lineage>
</organism>